<dbReference type="EMBL" id="JANQDX010000004">
    <property type="protein sequence ID" value="KAL0925623.1"/>
    <property type="molecule type" value="Genomic_DNA"/>
</dbReference>
<comment type="caution">
    <text evidence="2">The sequence shown here is derived from an EMBL/GenBank/DDBJ whole genome shotgun (WGS) entry which is preliminary data.</text>
</comment>
<accession>A0ABD0VLC6</accession>
<organism evidence="2 3">
    <name type="scientific">Dendrobium thyrsiflorum</name>
    <name type="common">Pinecone-like raceme dendrobium</name>
    <name type="synonym">Orchid</name>
    <dbReference type="NCBI Taxonomy" id="117978"/>
    <lineage>
        <taxon>Eukaryota</taxon>
        <taxon>Viridiplantae</taxon>
        <taxon>Streptophyta</taxon>
        <taxon>Embryophyta</taxon>
        <taxon>Tracheophyta</taxon>
        <taxon>Spermatophyta</taxon>
        <taxon>Magnoliopsida</taxon>
        <taxon>Liliopsida</taxon>
        <taxon>Asparagales</taxon>
        <taxon>Orchidaceae</taxon>
        <taxon>Epidendroideae</taxon>
        <taxon>Malaxideae</taxon>
        <taxon>Dendrobiinae</taxon>
        <taxon>Dendrobium</taxon>
    </lineage>
</organism>
<protein>
    <submittedName>
        <fullName evidence="2">Uncharacterized protein</fullName>
    </submittedName>
</protein>
<evidence type="ECO:0000256" key="1">
    <source>
        <dbReference type="SAM" id="MobiDB-lite"/>
    </source>
</evidence>
<evidence type="ECO:0000313" key="3">
    <source>
        <dbReference type="Proteomes" id="UP001552299"/>
    </source>
</evidence>
<keyword evidence="3" id="KW-1185">Reference proteome</keyword>
<dbReference type="AlphaFoldDB" id="A0ABD0VLC6"/>
<feature type="region of interest" description="Disordered" evidence="1">
    <location>
        <begin position="126"/>
        <end position="147"/>
    </location>
</feature>
<evidence type="ECO:0000313" key="2">
    <source>
        <dbReference type="EMBL" id="KAL0925623.1"/>
    </source>
</evidence>
<reference evidence="2 3" key="1">
    <citation type="journal article" date="2024" name="Plant Biotechnol. J.">
        <title>Dendrobium thyrsiflorum genome and its molecular insights into genes involved in important horticultural traits.</title>
        <authorList>
            <person name="Chen B."/>
            <person name="Wang J.Y."/>
            <person name="Zheng P.J."/>
            <person name="Li K.L."/>
            <person name="Liang Y.M."/>
            <person name="Chen X.F."/>
            <person name="Zhang C."/>
            <person name="Zhao X."/>
            <person name="He X."/>
            <person name="Zhang G.Q."/>
            <person name="Liu Z.J."/>
            <person name="Xu Q."/>
        </authorList>
    </citation>
    <scope>NUCLEOTIDE SEQUENCE [LARGE SCALE GENOMIC DNA]</scope>
    <source>
        <strain evidence="2">GZMU011</strain>
    </source>
</reference>
<sequence length="197" mass="22332">MASPLSRPNPVNPAEGFADLVPCRKHSANSAGIPLKYSANGAISEQDTQKPRIRLNQRALVAFKMKTDEALGSAGFQKKKKRYKKERFWVYFCAVRSSSPPTPRAGIKVLNSYFCAVRSSSPPTPRAGIKVLNSNPRSRRSRRTGKPPIRALLQRVTMWYVFSNRRFCRQMTPQDKRLFCASLCILKVWGDVSDYDY</sequence>
<proteinExistence type="predicted"/>
<name>A0ABD0VLC6_DENTH</name>
<dbReference type="Proteomes" id="UP001552299">
    <property type="component" value="Unassembled WGS sequence"/>
</dbReference>
<gene>
    <name evidence="2" type="ORF">M5K25_003986</name>
</gene>